<proteinExistence type="inferred from homology"/>
<keyword evidence="7" id="KW-0805">Transcription regulation</keyword>
<keyword evidence="19" id="KW-1185">Reference proteome</keyword>
<dbReference type="CDD" id="cd00202">
    <property type="entry name" value="ZnF_GATA"/>
    <property type="match status" value="1"/>
</dbReference>
<evidence type="ECO:0000256" key="3">
    <source>
        <dbReference type="ARBA" id="ARBA00007722"/>
    </source>
</evidence>
<keyword evidence="11 13" id="KW-0539">Nucleus</keyword>
<evidence type="ECO:0000256" key="6">
    <source>
        <dbReference type="ARBA" id="ARBA00022833"/>
    </source>
</evidence>
<reference evidence="18 19" key="1">
    <citation type="submission" date="2023-01" db="EMBL/GenBank/DDBJ databases">
        <authorList>
            <person name="Kreplak J."/>
        </authorList>
    </citation>
    <scope>NUCLEOTIDE SEQUENCE [LARGE SCALE GENOMIC DNA]</scope>
</reference>
<name>A0AAV0YJR4_VICFA</name>
<dbReference type="Pfam" id="PF00320">
    <property type="entry name" value="GATA"/>
    <property type="match status" value="1"/>
</dbReference>
<feature type="compositionally biased region" description="Polar residues" evidence="14">
    <location>
        <begin position="181"/>
        <end position="203"/>
    </location>
</feature>
<dbReference type="GO" id="GO:0043565">
    <property type="term" value="F:sequence-specific DNA binding"/>
    <property type="evidence" value="ECO:0007669"/>
    <property type="project" value="InterPro"/>
</dbReference>
<dbReference type="InterPro" id="IPR010399">
    <property type="entry name" value="Tify_dom"/>
</dbReference>
<dbReference type="GO" id="GO:0005634">
    <property type="term" value="C:nucleus"/>
    <property type="evidence" value="ECO:0007669"/>
    <property type="project" value="UniProtKB-SubCell"/>
</dbReference>
<dbReference type="Gene3D" id="3.30.50.10">
    <property type="entry name" value="Erythroid Transcription Factor GATA-1, subunit A"/>
    <property type="match status" value="1"/>
</dbReference>
<dbReference type="InterPro" id="IPR000679">
    <property type="entry name" value="Znf_GATA"/>
</dbReference>
<keyword evidence="10" id="KW-0804">Transcription</keyword>
<evidence type="ECO:0000256" key="1">
    <source>
        <dbReference type="ARBA" id="ARBA00002206"/>
    </source>
</evidence>
<comment type="subcellular location">
    <subcellularLocation>
        <location evidence="2 13">Nucleus</location>
    </subcellularLocation>
</comment>
<keyword evidence="8" id="KW-0238">DNA-binding</keyword>
<dbReference type="GO" id="GO:0008270">
    <property type="term" value="F:zinc ion binding"/>
    <property type="evidence" value="ECO:0007669"/>
    <property type="project" value="UniProtKB-KW"/>
</dbReference>
<evidence type="ECO:0000259" key="17">
    <source>
        <dbReference type="PROSITE" id="PS51320"/>
    </source>
</evidence>
<dbReference type="PROSITE" id="PS51320">
    <property type="entry name" value="TIFY"/>
    <property type="match status" value="1"/>
</dbReference>
<evidence type="ECO:0008006" key="20">
    <source>
        <dbReference type="Google" id="ProtNLM"/>
    </source>
</evidence>
<feature type="domain" description="GATA-type" evidence="15">
    <location>
        <begin position="196"/>
        <end position="255"/>
    </location>
</feature>
<dbReference type="PROSITE" id="PS50114">
    <property type="entry name" value="GATA_ZN_FINGER_2"/>
    <property type="match status" value="1"/>
</dbReference>
<dbReference type="PANTHER" id="PTHR46125:SF20">
    <property type="entry name" value="GATA TRANSCRIPTION FACTOR 25"/>
    <property type="match status" value="1"/>
</dbReference>
<keyword evidence="4" id="KW-0479">Metal-binding</keyword>
<dbReference type="EMBL" id="OX451736">
    <property type="protein sequence ID" value="CAI8585814.1"/>
    <property type="molecule type" value="Genomic_DNA"/>
</dbReference>
<evidence type="ECO:0000313" key="19">
    <source>
        <dbReference type="Proteomes" id="UP001157006"/>
    </source>
</evidence>
<evidence type="ECO:0000256" key="4">
    <source>
        <dbReference type="ARBA" id="ARBA00022723"/>
    </source>
</evidence>
<dbReference type="PROSITE" id="PS51017">
    <property type="entry name" value="CCT"/>
    <property type="match status" value="1"/>
</dbReference>
<evidence type="ECO:0000256" key="5">
    <source>
        <dbReference type="ARBA" id="ARBA00022771"/>
    </source>
</evidence>
<keyword evidence="5 12" id="KW-0863">Zinc-finger</keyword>
<dbReference type="GO" id="GO:0006355">
    <property type="term" value="P:regulation of DNA-templated transcription"/>
    <property type="evidence" value="ECO:0007669"/>
    <property type="project" value="InterPro"/>
</dbReference>
<evidence type="ECO:0000256" key="14">
    <source>
        <dbReference type="SAM" id="MobiDB-lite"/>
    </source>
</evidence>
<dbReference type="SMART" id="SM00979">
    <property type="entry name" value="TIFY"/>
    <property type="match status" value="1"/>
</dbReference>
<evidence type="ECO:0000256" key="13">
    <source>
        <dbReference type="PROSITE-ProRule" id="PRU00357"/>
    </source>
</evidence>
<feature type="domain" description="Tify" evidence="17">
    <location>
        <begin position="65"/>
        <end position="100"/>
    </location>
</feature>
<evidence type="ECO:0000259" key="16">
    <source>
        <dbReference type="PROSITE" id="PS51017"/>
    </source>
</evidence>
<feature type="domain" description="CCT" evidence="16">
    <location>
        <begin position="134"/>
        <end position="176"/>
    </location>
</feature>
<feature type="compositionally biased region" description="Polar residues" evidence="14">
    <location>
        <begin position="1"/>
        <end position="12"/>
    </location>
</feature>
<evidence type="ECO:0000256" key="8">
    <source>
        <dbReference type="ARBA" id="ARBA00023125"/>
    </source>
</evidence>
<dbReference type="InterPro" id="IPR013088">
    <property type="entry name" value="Znf_NHR/GATA"/>
</dbReference>
<gene>
    <name evidence="18" type="ORF">VFH_I224560</name>
</gene>
<dbReference type="Pfam" id="PF06203">
    <property type="entry name" value="CCT"/>
    <property type="match status" value="1"/>
</dbReference>
<dbReference type="Proteomes" id="UP001157006">
    <property type="component" value="Chromosome 1L"/>
</dbReference>
<evidence type="ECO:0000256" key="7">
    <source>
        <dbReference type="ARBA" id="ARBA00023015"/>
    </source>
</evidence>
<evidence type="ECO:0000259" key="15">
    <source>
        <dbReference type="PROSITE" id="PS50114"/>
    </source>
</evidence>
<evidence type="ECO:0000256" key="10">
    <source>
        <dbReference type="ARBA" id="ARBA00023163"/>
    </source>
</evidence>
<dbReference type="PROSITE" id="PS00344">
    <property type="entry name" value="GATA_ZN_FINGER_1"/>
    <property type="match status" value="1"/>
</dbReference>
<comment type="similarity">
    <text evidence="3">Belongs to the type IV zinc-finger family. Class C subfamily.</text>
</comment>
<evidence type="ECO:0000313" key="18">
    <source>
        <dbReference type="EMBL" id="CAI8585814.1"/>
    </source>
</evidence>
<keyword evidence="9" id="KW-0010">Activator</keyword>
<organism evidence="18 19">
    <name type="scientific">Vicia faba</name>
    <name type="common">Broad bean</name>
    <name type="synonym">Faba vulgaris</name>
    <dbReference type="NCBI Taxonomy" id="3906"/>
    <lineage>
        <taxon>Eukaryota</taxon>
        <taxon>Viridiplantae</taxon>
        <taxon>Streptophyta</taxon>
        <taxon>Embryophyta</taxon>
        <taxon>Tracheophyta</taxon>
        <taxon>Spermatophyta</taxon>
        <taxon>Magnoliopsida</taxon>
        <taxon>eudicotyledons</taxon>
        <taxon>Gunneridae</taxon>
        <taxon>Pentapetalae</taxon>
        <taxon>rosids</taxon>
        <taxon>fabids</taxon>
        <taxon>Fabales</taxon>
        <taxon>Fabaceae</taxon>
        <taxon>Papilionoideae</taxon>
        <taxon>50 kb inversion clade</taxon>
        <taxon>NPAAA clade</taxon>
        <taxon>Hologalegina</taxon>
        <taxon>IRL clade</taxon>
        <taxon>Fabeae</taxon>
        <taxon>Vicia</taxon>
    </lineage>
</organism>
<feature type="region of interest" description="Disordered" evidence="14">
    <location>
        <begin position="169"/>
        <end position="219"/>
    </location>
</feature>
<dbReference type="AlphaFoldDB" id="A0AAV0YJR4"/>
<evidence type="ECO:0000256" key="2">
    <source>
        <dbReference type="ARBA" id="ARBA00004123"/>
    </source>
</evidence>
<dbReference type="SUPFAM" id="SSF57716">
    <property type="entry name" value="Glucocorticoid receptor-like (DNA-binding domain)"/>
    <property type="match status" value="1"/>
</dbReference>
<dbReference type="Pfam" id="PF06200">
    <property type="entry name" value="tify"/>
    <property type="match status" value="1"/>
</dbReference>
<evidence type="ECO:0000256" key="9">
    <source>
        <dbReference type="ARBA" id="ARBA00023159"/>
    </source>
</evidence>
<evidence type="ECO:0000256" key="12">
    <source>
        <dbReference type="PROSITE-ProRule" id="PRU00094"/>
    </source>
</evidence>
<feature type="region of interest" description="Disordered" evidence="14">
    <location>
        <begin position="1"/>
        <end position="23"/>
    </location>
</feature>
<protein>
    <recommendedName>
        <fullName evidence="20">GATA transcription factor 25</fullName>
    </recommendedName>
</protein>
<comment type="function">
    <text evidence="1">Transcriptional activator that specifically binds 5'-GATA-3' or 5'-GAT-3' motifs within gene promoters.</text>
</comment>
<evidence type="ECO:0000256" key="11">
    <source>
        <dbReference type="ARBA" id="ARBA00023242"/>
    </source>
</evidence>
<dbReference type="SMART" id="SM00401">
    <property type="entry name" value="ZnF_GATA"/>
    <property type="match status" value="1"/>
</dbReference>
<dbReference type="InterPro" id="IPR045280">
    <property type="entry name" value="TIFY-like"/>
</dbReference>
<accession>A0AAV0YJR4</accession>
<dbReference type="InterPro" id="IPR010402">
    <property type="entry name" value="CCT_domain"/>
</dbReference>
<dbReference type="PANTHER" id="PTHR46125">
    <property type="entry name" value="GATA TRANSCRIPTION FACTOR 28"/>
    <property type="match status" value="1"/>
</dbReference>
<sequence>MYEHSSPLNLTGENEVGPRPDAASLDVHHDIDYETNEDGSGDGGAAIMYNHCDANNSELPLQPIDNDNSDQLSLSFRGQVYVFESVTPDKVQAVLLLLGGSELPQAGTRYVDAVPQQTQRVSMEFPTRYSHQRRAASLIRFRQKRKDRCFDKKVRYDVRQEVALRMKRNKGQFTSDKEQNEANSPTDQDSGYDGSQSETSSCTHCGISSKLTPMMRRGPSGPRSLCNACGLFWANKGTLRELSRRHQESSIVSAEQVDQHNISDYGTASVPTHNNLAVFCGNDNQALAADR</sequence>
<keyword evidence="6" id="KW-0862">Zinc</keyword>